<dbReference type="AlphaFoldDB" id="A0A934I4V3"/>
<dbReference type="GO" id="GO:0004564">
    <property type="term" value="F:beta-fructofuranosidase activity"/>
    <property type="evidence" value="ECO:0007669"/>
    <property type="project" value="UniProtKB-EC"/>
</dbReference>
<dbReference type="GO" id="GO:0005975">
    <property type="term" value="P:carbohydrate metabolic process"/>
    <property type="evidence" value="ECO:0007669"/>
    <property type="project" value="InterPro"/>
</dbReference>
<dbReference type="InterPro" id="IPR051214">
    <property type="entry name" value="GH32_Enzymes"/>
</dbReference>
<dbReference type="PANTHER" id="PTHR43101">
    <property type="entry name" value="BETA-FRUCTOSIDASE"/>
    <property type="match status" value="1"/>
</dbReference>
<keyword evidence="3 5" id="KW-0378">Hydrolase</keyword>
<dbReference type="InterPro" id="IPR013189">
    <property type="entry name" value="Glyco_hydro_32_C"/>
</dbReference>
<evidence type="ECO:0000313" key="9">
    <source>
        <dbReference type="EMBL" id="MBI8988382.1"/>
    </source>
</evidence>
<dbReference type="Gene3D" id="2.115.10.20">
    <property type="entry name" value="Glycosyl hydrolase domain, family 43"/>
    <property type="match status" value="1"/>
</dbReference>
<dbReference type="Gene3D" id="2.60.120.560">
    <property type="entry name" value="Exo-inulinase, domain 1"/>
    <property type="match status" value="1"/>
</dbReference>
<dbReference type="Pfam" id="PF08244">
    <property type="entry name" value="Glyco_hydro_32C"/>
    <property type="match status" value="1"/>
</dbReference>
<reference evidence="9" key="1">
    <citation type="submission" date="2020-12" db="EMBL/GenBank/DDBJ databases">
        <title>Genome public.</title>
        <authorList>
            <person name="Sun Q."/>
        </authorList>
    </citation>
    <scope>NUCLEOTIDE SEQUENCE</scope>
    <source>
        <strain evidence="9">CCM 8863</strain>
    </source>
</reference>
<dbReference type="Proteomes" id="UP000645966">
    <property type="component" value="Unassembled WGS sequence"/>
</dbReference>
<sequence length="484" mass="51645">MTYTTHRPELHVTAEQGILNAPAGAIRDADLWHVFLQYQPTQGAPARWAHQALDVTNPYDWDVCDDVLAPEGTEIQVRAGSVVAVGDSGAAELFFTSVTRDGTEVHVASVPALSETVAELDDDALTLDSSVSRIGRVLGDHDGWHNFRSPCVLADGPGRWLMLAVTGDVEEPRLVILDSTDLRNWEVRGPMSFEGDPGVSGGHCMVSPRLLRLRDEIDGELWDVLLTTIEQEGGPDISGYLVGSLTGARFTVQTPFTRMDFGHDFTRPRNTNFIGTGTGEQHSDSALVFGLMNGVGRKDDPTGHRSLAEENWANCLSMPRLVTLQGGRLFQTPTPGLPDVIPGTTAARMFTAILDAGEGSVSIDVLDGSGEPAVTVTHHGDRVTLDRSMNAAHGGDPVASGPLAEADTDSLTVIVDGSTVEVFVDGGVAALASRVYFTDGCSGFTVHTEGGARVLRTMNLGPLPHDSTDLGDVRDAFDPDSVDR</sequence>
<dbReference type="EC" id="3.2.1.26" evidence="2"/>
<dbReference type="InterPro" id="IPR013148">
    <property type="entry name" value="Glyco_hydro_32_N"/>
</dbReference>
<name>A0A934I4V3_9CORY</name>
<comment type="caution">
    <text evidence="9">The sequence shown here is derived from an EMBL/GenBank/DDBJ whole genome shotgun (WGS) entry which is preliminary data.</text>
</comment>
<gene>
    <name evidence="9" type="ORF">JDV75_01190</name>
</gene>
<comment type="similarity">
    <text evidence="1 5">Belongs to the glycosyl hydrolase 32 family.</text>
</comment>
<dbReference type="SUPFAM" id="SSF49899">
    <property type="entry name" value="Concanavalin A-like lectins/glucanases"/>
    <property type="match status" value="1"/>
</dbReference>
<evidence type="ECO:0000256" key="4">
    <source>
        <dbReference type="ARBA" id="ARBA00023295"/>
    </source>
</evidence>
<feature type="compositionally biased region" description="Basic and acidic residues" evidence="6">
    <location>
        <begin position="466"/>
        <end position="484"/>
    </location>
</feature>
<proteinExistence type="inferred from homology"/>
<dbReference type="SUPFAM" id="SSF75005">
    <property type="entry name" value="Arabinanase/levansucrase/invertase"/>
    <property type="match status" value="1"/>
</dbReference>
<dbReference type="PANTHER" id="PTHR43101:SF1">
    <property type="entry name" value="BETA-FRUCTOSIDASE"/>
    <property type="match status" value="1"/>
</dbReference>
<feature type="domain" description="Glycosyl hydrolase family 32 C-terminal" evidence="8">
    <location>
        <begin position="380"/>
        <end position="453"/>
    </location>
</feature>
<dbReference type="RefSeq" id="WP_198737428.1">
    <property type="nucleotide sequence ID" value="NZ_JAEIOS010000009.1"/>
</dbReference>
<feature type="domain" description="Glycosyl hydrolase family 32 N-terminal" evidence="7">
    <location>
        <begin position="11"/>
        <end position="333"/>
    </location>
</feature>
<keyword evidence="10" id="KW-1185">Reference proteome</keyword>
<evidence type="ECO:0000256" key="2">
    <source>
        <dbReference type="ARBA" id="ARBA00012758"/>
    </source>
</evidence>
<dbReference type="InterPro" id="IPR001362">
    <property type="entry name" value="Glyco_hydro_32"/>
</dbReference>
<keyword evidence="4 5" id="KW-0326">Glycosidase</keyword>
<dbReference type="InterPro" id="IPR023296">
    <property type="entry name" value="Glyco_hydro_beta-prop_sf"/>
</dbReference>
<feature type="region of interest" description="Disordered" evidence="6">
    <location>
        <begin position="463"/>
        <end position="484"/>
    </location>
</feature>
<protein>
    <recommendedName>
        <fullName evidence="2">beta-fructofuranosidase</fullName>
        <ecNumber evidence="2">3.2.1.26</ecNumber>
    </recommendedName>
</protein>
<evidence type="ECO:0000256" key="6">
    <source>
        <dbReference type="SAM" id="MobiDB-lite"/>
    </source>
</evidence>
<evidence type="ECO:0000313" key="10">
    <source>
        <dbReference type="Proteomes" id="UP000645966"/>
    </source>
</evidence>
<evidence type="ECO:0000256" key="5">
    <source>
        <dbReference type="RuleBase" id="RU362110"/>
    </source>
</evidence>
<dbReference type="SMART" id="SM00640">
    <property type="entry name" value="Glyco_32"/>
    <property type="match status" value="1"/>
</dbReference>
<dbReference type="EMBL" id="JAEIOS010000009">
    <property type="protein sequence ID" value="MBI8988382.1"/>
    <property type="molecule type" value="Genomic_DNA"/>
</dbReference>
<evidence type="ECO:0000259" key="7">
    <source>
        <dbReference type="Pfam" id="PF00251"/>
    </source>
</evidence>
<evidence type="ECO:0000256" key="1">
    <source>
        <dbReference type="ARBA" id="ARBA00009902"/>
    </source>
</evidence>
<accession>A0A934I4V3</accession>
<dbReference type="InterPro" id="IPR013320">
    <property type="entry name" value="ConA-like_dom_sf"/>
</dbReference>
<organism evidence="9 10">
    <name type="scientific">Corynebacterium meridianum</name>
    <dbReference type="NCBI Taxonomy" id="2765363"/>
    <lineage>
        <taxon>Bacteria</taxon>
        <taxon>Bacillati</taxon>
        <taxon>Actinomycetota</taxon>
        <taxon>Actinomycetes</taxon>
        <taxon>Mycobacteriales</taxon>
        <taxon>Corynebacteriaceae</taxon>
        <taxon>Corynebacterium</taxon>
    </lineage>
</organism>
<evidence type="ECO:0000256" key="3">
    <source>
        <dbReference type="ARBA" id="ARBA00022801"/>
    </source>
</evidence>
<dbReference type="Pfam" id="PF00251">
    <property type="entry name" value="Glyco_hydro_32N"/>
    <property type="match status" value="1"/>
</dbReference>
<evidence type="ECO:0000259" key="8">
    <source>
        <dbReference type="Pfam" id="PF08244"/>
    </source>
</evidence>